<dbReference type="EMBL" id="MK500589">
    <property type="protein sequence ID" value="QBK93071.1"/>
    <property type="molecule type" value="Genomic_DNA"/>
</dbReference>
<protein>
    <submittedName>
        <fullName evidence="2">Ctd-like (NLI interacting factor-like) phosphatase</fullName>
    </submittedName>
</protein>
<reference evidence="2" key="1">
    <citation type="journal article" date="2019" name="MBio">
        <title>Virus Genomes from Deep Sea Sediments Expand the Ocean Megavirome and Support Independent Origins of Viral Gigantism.</title>
        <authorList>
            <person name="Backstrom D."/>
            <person name="Yutin N."/>
            <person name="Jorgensen S.L."/>
            <person name="Dharamshi J."/>
            <person name="Homa F."/>
            <person name="Zaremba-Niedwiedzka K."/>
            <person name="Spang A."/>
            <person name="Wolf Y.I."/>
            <person name="Koonin E.V."/>
            <person name="Ettema T.J."/>
        </authorList>
    </citation>
    <scope>NUCLEOTIDE SEQUENCE</scope>
</reference>
<organism evidence="2">
    <name type="scientific">Pithovirus LCPAC403</name>
    <dbReference type="NCBI Taxonomy" id="2506596"/>
    <lineage>
        <taxon>Viruses</taxon>
        <taxon>Pithoviruses</taxon>
    </lineage>
</organism>
<dbReference type="SUPFAM" id="SSF56784">
    <property type="entry name" value="HAD-like"/>
    <property type="match status" value="1"/>
</dbReference>
<dbReference type="InterPro" id="IPR023214">
    <property type="entry name" value="HAD_sf"/>
</dbReference>
<gene>
    <name evidence="2" type="ORF">LCPAC403_02050</name>
</gene>
<name>A0A481ZEP5_9VIRU</name>
<sequence>MKKLFGDIPKTDKVIVLDIDETALNTKNCKNGYINMKLFTGKESLSYRDRVYRFVLEDYDDVGSGKNEQCWGIERPYIHEFIAFCFNYFKYVVVWSAGQRSYVHTVVDILFRHHQRPHLILTYDDLVVINGEKTKPLSLVSRLTGVSLSKIWLLDDRAENFIDNPQNGILILEYNPPGTHESFIKDDQALPSLMKWLNRPEVMKAEDIKTLDTSNIF</sequence>
<dbReference type="Gene3D" id="3.40.50.1000">
    <property type="entry name" value="HAD superfamily/HAD-like"/>
    <property type="match status" value="1"/>
</dbReference>
<dbReference type="Pfam" id="PF03031">
    <property type="entry name" value="NIF"/>
    <property type="match status" value="1"/>
</dbReference>
<feature type="domain" description="FCP1 homology" evidence="1">
    <location>
        <begin position="8"/>
        <end position="200"/>
    </location>
</feature>
<dbReference type="InterPro" id="IPR050365">
    <property type="entry name" value="TIM50"/>
</dbReference>
<accession>A0A481ZEP5</accession>
<dbReference type="SMART" id="SM00577">
    <property type="entry name" value="CPDc"/>
    <property type="match status" value="1"/>
</dbReference>
<evidence type="ECO:0000313" key="2">
    <source>
        <dbReference type="EMBL" id="QBK93071.1"/>
    </source>
</evidence>
<evidence type="ECO:0000259" key="1">
    <source>
        <dbReference type="PROSITE" id="PS50969"/>
    </source>
</evidence>
<dbReference type="InterPro" id="IPR036412">
    <property type="entry name" value="HAD-like_sf"/>
</dbReference>
<dbReference type="InterPro" id="IPR004274">
    <property type="entry name" value="FCP1_dom"/>
</dbReference>
<dbReference type="PROSITE" id="PS50969">
    <property type="entry name" value="FCP1"/>
    <property type="match status" value="1"/>
</dbReference>
<proteinExistence type="predicted"/>
<dbReference type="PANTHER" id="PTHR12210">
    <property type="entry name" value="DULLARD PROTEIN PHOSPHATASE"/>
    <property type="match status" value="1"/>
</dbReference>